<sequence length="71" mass="8127">MSMAKLYLMLATMRLVMRFCVAFPMPMQKLSVTRHLRRIYGLASRTSRQSVSTPTIYSHVSRCTPTSTPVM</sequence>
<proteinExistence type="predicted"/>
<evidence type="ECO:0000313" key="7">
    <source>
        <dbReference type="Proteomes" id="UP000440732"/>
    </source>
</evidence>
<dbReference type="EMBL" id="QXFW01010752">
    <property type="protein sequence ID" value="KAE8952512.1"/>
    <property type="molecule type" value="Genomic_DNA"/>
</dbReference>
<organism evidence="4 6">
    <name type="scientific">Phytophthora fragariae</name>
    <dbReference type="NCBI Taxonomy" id="53985"/>
    <lineage>
        <taxon>Eukaryota</taxon>
        <taxon>Sar</taxon>
        <taxon>Stramenopiles</taxon>
        <taxon>Oomycota</taxon>
        <taxon>Peronosporomycetes</taxon>
        <taxon>Peronosporales</taxon>
        <taxon>Peronosporaceae</taxon>
        <taxon>Phytophthora</taxon>
    </lineage>
</organism>
<name>A0A6A3V003_9STRA</name>
<evidence type="ECO:0000313" key="9">
    <source>
        <dbReference type="Proteomes" id="UP000476176"/>
    </source>
</evidence>
<evidence type="ECO:0000313" key="8">
    <source>
        <dbReference type="Proteomes" id="UP000460718"/>
    </source>
</evidence>
<feature type="chain" id="PRO_5036380674" description="Secreted protein" evidence="1">
    <location>
        <begin position="23"/>
        <end position="71"/>
    </location>
</feature>
<dbReference type="EMBL" id="QXGC01002042">
    <property type="protein sequence ID" value="KAE9191730.1"/>
    <property type="molecule type" value="Genomic_DNA"/>
</dbReference>
<evidence type="ECO:0000313" key="3">
    <source>
        <dbReference type="EMBL" id="KAE9078183.1"/>
    </source>
</evidence>
<evidence type="ECO:0008006" key="10">
    <source>
        <dbReference type="Google" id="ProtNLM"/>
    </source>
</evidence>
<accession>A0A6A3V003</accession>
<dbReference type="Proteomes" id="UP000440732">
    <property type="component" value="Unassembled WGS sequence"/>
</dbReference>
<comment type="caution">
    <text evidence="4">The sequence shown here is derived from an EMBL/GenBank/DDBJ whole genome shotgun (WGS) entry which is preliminary data.</text>
</comment>
<evidence type="ECO:0000313" key="2">
    <source>
        <dbReference type="EMBL" id="KAE8952512.1"/>
    </source>
</evidence>
<evidence type="ECO:0000313" key="5">
    <source>
        <dbReference type="EMBL" id="KAE9191730.1"/>
    </source>
</evidence>
<evidence type="ECO:0000313" key="4">
    <source>
        <dbReference type="EMBL" id="KAE9156239.1"/>
    </source>
</evidence>
<protein>
    <recommendedName>
        <fullName evidence="10">Secreted protein</fullName>
    </recommendedName>
</protein>
<dbReference type="Proteomes" id="UP000460718">
    <property type="component" value="Unassembled WGS sequence"/>
</dbReference>
<evidence type="ECO:0000313" key="6">
    <source>
        <dbReference type="Proteomes" id="UP000433483"/>
    </source>
</evidence>
<dbReference type="EMBL" id="QXGB01010319">
    <property type="protein sequence ID" value="KAE9156239.1"/>
    <property type="molecule type" value="Genomic_DNA"/>
</dbReference>
<evidence type="ECO:0000256" key="1">
    <source>
        <dbReference type="SAM" id="SignalP"/>
    </source>
</evidence>
<dbReference type="Proteomes" id="UP000476176">
    <property type="component" value="Unassembled WGS sequence"/>
</dbReference>
<dbReference type="Proteomes" id="UP000433483">
    <property type="component" value="Unassembled WGS sequence"/>
</dbReference>
<reference evidence="6 7" key="1">
    <citation type="submission" date="2018-08" db="EMBL/GenBank/DDBJ databases">
        <title>Genomic investigation of the strawberry pathogen Phytophthora fragariae indicates pathogenicity is determined by transcriptional variation in three key races.</title>
        <authorList>
            <person name="Adams T.M."/>
            <person name="Armitage A.D."/>
            <person name="Sobczyk M.K."/>
            <person name="Bates H.J."/>
            <person name="Dunwell J.M."/>
            <person name="Nellist C.F."/>
            <person name="Harrison R.J."/>
        </authorList>
    </citation>
    <scope>NUCLEOTIDE SEQUENCE [LARGE SCALE GENOMIC DNA]</scope>
    <source>
        <strain evidence="5 9">BC-23</strain>
        <strain evidence="4 6">NOV-27</strain>
        <strain evidence="3 7">NOV-5</strain>
        <strain evidence="2 8">SCRP245</strain>
    </source>
</reference>
<keyword evidence="1" id="KW-0732">Signal</keyword>
<keyword evidence="6" id="KW-1185">Reference proteome</keyword>
<dbReference type="AlphaFoldDB" id="A0A6A3V003"/>
<dbReference type="EMBL" id="QXGA01003898">
    <property type="protein sequence ID" value="KAE9078183.1"/>
    <property type="molecule type" value="Genomic_DNA"/>
</dbReference>
<gene>
    <name evidence="5" type="ORF">PF004_g21516</name>
    <name evidence="4" type="ORF">PF005_g33294</name>
    <name evidence="3" type="ORF">PF006_g27767</name>
    <name evidence="2" type="ORF">PF011_g32679</name>
</gene>
<feature type="signal peptide" evidence="1">
    <location>
        <begin position="1"/>
        <end position="22"/>
    </location>
</feature>